<protein>
    <submittedName>
        <fullName evidence="4">M23 family metallopeptidase</fullName>
    </submittedName>
</protein>
<evidence type="ECO:0000313" key="4">
    <source>
        <dbReference type="EMBL" id="MBC5997758.1"/>
    </source>
</evidence>
<dbReference type="Gene3D" id="2.70.70.10">
    <property type="entry name" value="Glucose Permease (Domain IIA)"/>
    <property type="match status" value="1"/>
</dbReference>
<name>A0ABR7JS66_9FIRM</name>
<comment type="caution">
    <text evidence="4">The sequence shown here is derived from an EMBL/GenBank/DDBJ whole genome shotgun (WGS) entry which is preliminary data.</text>
</comment>
<organism evidence="4 5">
    <name type="scientific">Romboutsia faecis</name>
    <dbReference type="NCBI Taxonomy" id="2764597"/>
    <lineage>
        <taxon>Bacteria</taxon>
        <taxon>Bacillati</taxon>
        <taxon>Bacillota</taxon>
        <taxon>Clostridia</taxon>
        <taxon>Peptostreptococcales</taxon>
        <taxon>Peptostreptococcaceae</taxon>
        <taxon>Romboutsia</taxon>
    </lineage>
</organism>
<dbReference type="RefSeq" id="WP_153972457.1">
    <property type="nucleotide sequence ID" value="NZ_JACRWE010000007.1"/>
</dbReference>
<feature type="region of interest" description="Disordered" evidence="1">
    <location>
        <begin position="53"/>
        <end position="77"/>
    </location>
</feature>
<accession>A0ABR7JS66</accession>
<proteinExistence type="predicted"/>
<dbReference type="PANTHER" id="PTHR21666:SF270">
    <property type="entry name" value="MUREIN HYDROLASE ACTIVATOR ENVC"/>
    <property type="match status" value="1"/>
</dbReference>
<dbReference type="InterPro" id="IPR011055">
    <property type="entry name" value="Dup_hybrid_motif"/>
</dbReference>
<reference evidence="4 5" key="1">
    <citation type="submission" date="2020-08" db="EMBL/GenBank/DDBJ databases">
        <authorList>
            <person name="Liu C."/>
            <person name="Sun Q."/>
        </authorList>
    </citation>
    <scope>NUCLEOTIDE SEQUENCE [LARGE SCALE GENOMIC DNA]</scope>
    <source>
        <strain evidence="4 5">NSJ-18</strain>
    </source>
</reference>
<evidence type="ECO:0000259" key="3">
    <source>
        <dbReference type="Pfam" id="PF01551"/>
    </source>
</evidence>
<dbReference type="EMBL" id="JACRWE010000007">
    <property type="protein sequence ID" value="MBC5997758.1"/>
    <property type="molecule type" value="Genomic_DNA"/>
</dbReference>
<dbReference type="InterPro" id="IPR016047">
    <property type="entry name" value="M23ase_b-sheet_dom"/>
</dbReference>
<evidence type="ECO:0000256" key="1">
    <source>
        <dbReference type="SAM" id="MobiDB-lite"/>
    </source>
</evidence>
<feature type="transmembrane region" description="Helical" evidence="2">
    <location>
        <begin position="12"/>
        <end position="30"/>
    </location>
</feature>
<sequence length="214" mass="23997">MKKKLLENDIFYLSLFVCVCLVAVGGVWLTNSNVNKLASNDAERNEEIHLIDNDKKEDAIPTTTDSDQNLAKAKEEKENSSDKLSFLGTKVIRDFSEKEPSYSETLNVWEIHKGIDVSTKKGQEIKSLLNGKVIDVYKDDEHGMSVKVKYDNDIIVVYSNLSEDIKVEKNQEVKEGQCIGLAGNTTTVESKSEQHVHVEAFKGEESINPMSLID</sequence>
<dbReference type="PANTHER" id="PTHR21666">
    <property type="entry name" value="PEPTIDASE-RELATED"/>
    <property type="match status" value="1"/>
</dbReference>
<keyword evidence="2" id="KW-0472">Membrane</keyword>
<dbReference type="CDD" id="cd12797">
    <property type="entry name" value="M23_peptidase"/>
    <property type="match status" value="1"/>
</dbReference>
<dbReference type="SUPFAM" id="SSF51261">
    <property type="entry name" value="Duplicated hybrid motif"/>
    <property type="match status" value="1"/>
</dbReference>
<keyword evidence="2" id="KW-1133">Transmembrane helix</keyword>
<evidence type="ECO:0000313" key="5">
    <source>
        <dbReference type="Proteomes" id="UP000609849"/>
    </source>
</evidence>
<gene>
    <name evidence="4" type="ORF">H8923_13420</name>
</gene>
<keyword evidence="2" id="KW-0812">Transmembrane</keyword>
<keyword evidence="5" id="KW-1185">Reference proteome</keyword>
<dbReference type="Pfam" id="PF01551">
    <property type="entry name" value="Peptidase_M23"/>
    <property type="match status" value="1"/>
</dbReference>
<dbReference type="InterPro" id="IPR050570">
    <property type="entry name" value="Cell_wall_metabolism_enzyme"/>
</dbReference>
<feature type="domain" description="M23ase beta-sheet core" evidence="3">
    <location>
        <begin position="111"/>
        <end position="209"/>
    </location>
</feature>
<dbReference type="Proteomes" id="UP000609849">
    <property type="component" value="Unassembled WGS sequence"/>
</dbReference>
<evidence type="ECO:0000256" key="2">
    <source>
        <dbReference type="SAM" id="Phobius"/>
    </source>
</evidence>